<dbReference type="Proteomes" id="UP000265742">
    <property type="component" value="Unassembled WGS sequence"/>
</dbReference>
<evidence type="ECO:0000313" key="2">
    <source>
        <dbReference type="Proteomes" id="UP000265742"/>
    </source>
</evidence>
<comment type="caution">
    <text evidence="1">The sequence shown here is derived from an EMBL/GenBank/DDBJ whole genome shotgun (WGS) entry which is preliminary data.</text>
</comment>
<gene>
    <name evidence="1" type="ORF">D1781_17025</name>
</gene>
<keyword evidence="2" id="KW-1185">Reference proteome</keyword>
<dbReference type="SUPFAM" id="SSF53448">
    <property type="entry name" value="Nucleotide-diphospho-sugar transferases"/>
    <property type="match status" value="1"/>
</dbReference>
<dbReference type="RefSeq" id="WP_119483691.1">
    <property type="nucleotide sequence ID" value="NZ_QXTG01000003.1"/>
</dbReference>
<dbReference type="OrthoDB" id="9771846at2"/>
<organism evidence="1 2">
    <name type="scientific">Amnibacterium setariae</name>
    <dbReference type="NCBI Taxonomy" id="2306585"/>
    <lineage>
        <taxon>Bacteria</taxon>
        <taxon>Bacillati</taxon>
        <taxon>Actinomycetota</taxon>
        <taxon>Actinomycetes</taxon>
        <taxon>Micrococcales</taxon>
        <taxon>Microbacteriaceae</taxon>
        <taxon>Amnibacterium</taxon>
    </lineage>
</organism>
<name>A0A3A1TSD8_9MICO</name>
<dbReference type="PANTHER" id="PTHR43179:SF7">
    <property type="entry name" value="RHAMNOSYLTRANSFERASE WBBL"/>
    <property type="match status" value="1"/>
</dbReference>
<dbReference type="Gene3D" id="3.90.550.10">
    <property type="entry name" value="Spore Coat Polysaccharide Biosynthesis Protein SpsA, Chain A"/>
    <property type="match status" value="1"/>
</dbReference>
<accession>A0A3A1TSD8</accession>
<dbReference type="EMBL" id="QXTG01000003">
    <property type="protein sequence ID" value="RIX26615.1"/>
    <property type="molecule type" value="Genomic_DNA"/>
</dbReference>
<keyword evidence="1" id="KW-0808">Transferase</keyword>
<dbReference type="AlphaFoldDB" id="A0A3A1TSD8"/>
<dbReference type="InterPro" id="IPR029044">
    <property type="entry name" value="Nucleotide-diphossugar_trans"/>
</dbReference>
<protein>
    <submittedName>
        <fullName evidence="1">Glycosyltransferase family 2 protein</fullName>
    </submittedName>
</protein>
<proteinExistence type="predicted"/>
<reference evidence="2" key="1">
    <citation type="submission" date="2018-09" db="EMBL/GenBank/DDBJ databases">
        <authorList>
            <person name="Kim I."/>
        </authorList>
    </citation>
    <scope>NUCLEOTIDE SEQUENCE [LARGE SCALE GENOMIC DNA]</scope>
    <source>
        <strain evidence="2">DD4a</strain>
    </source>
</reference>
<sequence length="302" mass="33156">MRITVVVVNYGASDLLEETLAPLVRSDPSLRAVVVDNRSTERERLRLSALAAEEGWATVLPDANLGFGAGMNLGVAAAFEDGAEAVLLLNPDAAIDRRAVRLLGETVRADPMALAAPRIERPDGSLWSVGHLLDLRDGTMRSARRGAPGADAQQWLTGACLLMHRRLWDAAGGFADDYFLYWEDVDLSARVLAAGGRLVVVDDAVAVHAEGGTQGNGIRTAGTAKSPTYYYWNVRNRQVFAALHLDEQGRRRWRREDRRVLLEVVLQGGRRQLLTAPHRSLLPALRGLRDGRRVARTLRRTA</sequence>
<dbReference type="GO" id="GO:0016740">
    <property type="term" value="F:transferase activity"/>
    <property type="evidence" value="ECO:0007669"/>
    <property type="project" value="UniProtKB-KW"/>
</dbReference>
<dbReference type="PANTHER" id="PTHR43179">
    <property type="entry name" value="RHAMNOSYLTRANSFERASE WBBL"/>
    <property type="match status" value="1"/>
</dbReference>
<evidence type="ECO:0000313" key="1">
    <source>
        <dbReference type="EMBL" id="RIX26615.1"/>
    </source>
</evidence>
<dbReference type="Pfam" id="PF13641">
    <property type="entry name" value="Glyco_tranf_2_3"/>
    <property type="match status" value="1"/>
</dbReference>